<gene>
    <name evidence="2" type="ORF">FOY43_01745</name>
</gene>
<dbReference type="RefSeq" id="WP_146308849.1">
    <property type="nucleotide sequence ID" value="NZ_CP041663.1"/>
</dbReference>
<feature type="transmembrane region" description="Helical" evidence="1">
    <location>
        <begin position="60"/>
        <end position="79"/>
    </location>
</feature>
<feature type="transmembrane region" description="Helical" evidence="1">
    <location>
        <begin position="20"/>
        <end position="40"/>
    </location>
</feature>
<proteinExistence type="predicted"/>
<accession>A0A5B8JGU5</accession>
<feature type="transmembrane region" description="Helical" evidence="1">
    <location>
        <begin position="86"/>
        <end position="106"/>
    </location>
</feature>
<dbReference type="EMBL" id="CP041663">
    <property type="protein sequence ID" value="QDY88383.1"/>
    <property type="molecule type" value="Genomic_DNA"/>
</dbReference>
<dbReference type="OrthoDB" id="400843at2"/>
<evidence type="ECO:0000313" key="3">
    <source>
        <dbReference type="Proteomes" id="UP000317512"/>
    </source>
</evidence>
<keyword evidence="1" id="KW-0472">Membrane</keyword>
<organism evidence="2 3">
    <name type="scientific">Mycoplasma anserisalpingitidis</name>
    <dbReference type="NCBI Taxonomy" id="519450"/>
    <lineage>
        <taxon>Bacteria</taxon>
        <taxon>Bacillati</taxon>
        <taxon>Mycoplasmatota</taxon>
        <taxon>Mollicutes</taxon>
        <taxon>Mycoplasmataceae</taxon>
        <taxon>Mycoplasma</taxon>
    </lineage>
</organism>
<name>A0A5B8JGU5_9MOLU</name>
<keyword evidence="1" id="KW-0812">Transmembrane</keyword>
<dbReference type="AlphaFoldDB" id="A0A5B8JGU5"/>
<dbReference type="NCBIfam" id="NF045951">
    <property type="entry name" value="MAG0110_fam"/>
    <property type="match status" value="1"/>
</dbReference>
<protein>
    <recommendedName>
        <fullName evidence="4">Bax inhibitor-1/YccA family protein</fullName>
    </recommendedName>
</protein>
<reference evidence="3" key="1">
    <citation type="submission" date="2019-07" db="EMBL/GenBank/DDBJ databases">
        <title>Complete genome sequences of three Mycoplasma sp. 1220 strains.</title>
        <authorList>
            <person name="Grozner D."/>
            <person name="Forro B."/>
            <person name="Kovacs A.B."/>
            <person name="Marton S."/>
            <person name="Banyai K."/>
            <person name="Kreizinger Z."/>
            <person name="Sulyok K.M."/>
            <person name="Gyuranecz M."/>
        </authorList>
    </citation>
    <scope>NUCLEOTIDE SEQUENCE [LARGE SCALE GENOMIC DNA]</scope>
    <source>
        <strain evidence="3">MYCAV93</strain>
    </source>
</reference>
<feature type="transmembrane region" description="Helical" evidence="1">
    <location>
        <begin position="218"/>
        <end position="236"/>
    </location>
</feature>
<dbReference type="Proteomes" id="UP000317512">
    <property type="component" value="Chromosome"/>
</dbReference>
<evidence type="ECO:0000256" key="1">
    <source>
        <dbReference type="SAM" id="Phobius"/>
    </source>
</evidence>
<evidence type="ECO:0000313" key="2">
    <source>
        <dbReference type="EMBL" id="QDY88383.1"/>
    </source>
</evidence>
<feature type="transmembrane region" description="Helical" evidence="1">
    <location>
        <begin position="177"/>
        <end position="198"/>
    </location>
</feature>
<keyword evidence="1" id="KW-1133">Transmembrane helix</keyword>
<feature type="transmembrane region" description="Helical" evidence="1">
    <location>
        <begin position="148"/>
        <end position="171"/>
    </location>
</feature>
<evidence type="ECO:0008006" key="4">
    <source>
        <dbReference type="Google" id="ProtNLM"/>
    </source>
</evidence>
<feature type="transmembrane region" description="Helical" evidence="1">
    <location>
        <begin position="118"/>
        <end position="141"/>
    </location>
</feature>
<sequence>MNELSYGITKKKTKSSYLSLTLIFVGIGLFVFGALVLGLGIFSKNVERFIASNFTNDSFYITYLVSTIVFIVWLFLFSYLHKKMPFPVLVVGYIFTVIYMALVTFISMYANNISTNNLWLIALIFLISVLLTMACGIIGYFELIKVKVMWVLSIVLLVGFVVLFITSIFVFNSTIEMIYSLVGLAISGINIFFSFYIISKKNNEFAFNSTKEMLKESISDAIFIFINIVYMIWYLLRLFGSRD</sequence>